<name>A0A0A9XVX0_LYGHE</name>
<sequence length="363" mass="40641">MLLVLILVVIQRVAHATMIEPRTVWFRDSNDVKGEPVNIASTNNKDTLFGSYGKGNDATNKYCNITCANGTLEHTMCKYEGKTKDFEVVSLLGKSERQTVLTIINGIRDDVAGSKPLKEPSPKFPMAANMRQMVWNEELELIADRWTSQCKPSKDECRDIVTEDNPDNPVYVSQLLHVTNSPGIDAYKNVNDAFREWMVGLQHFATETISAYEPNKTEAYNSFAQIIWAETYMIGCAMTQCRSKGSKASQIVTACNYAPGGMILGDSVYKLGDPCTECTEPNWIGSSCSEEYPNLCAVQNTRGNRLTNPLPKAPYSMKIFQDRNESTRENQEMFADERAPCKYKCAKSDETHTLCKYKSVSSS</sequence>
<feature type="signal peptide" evidence="1">
    <location>
        <begin position="1"/>
        <end position="16"/>
    </location>
</feature>
<dbReference type="CDD" id="cd05380">
    <property type="entry name" value="CAP_euk"/>
    <property type="match status" value="1"/>
</dbReference>
<feature type="domain" description="SCP" evidence="2">
    <location>
        <begin position="95"/>
        <end position="265"/>
    </location>
</feature>
<dbReference type="PRINTS" id="PR00838">
    <property type="entry name" value="V5ALLERGEN"/>
</dbReference>
<dbReference type="PRINTS" id="PR00837">
    <property type="entry name" value="V5TPXLIKE"/>
</dbReference>
<keyword evidence="1" id="KW-0732">Signal</keyword>
<dbReference type="InterPro" id="IPR001283">
    <property type="entry name" value="CRISP-related"/>
</dbReference>
<reference evidence="3" key="1">
    <citation type="journal article" date="2014" name="PLoS ONE">
        <title>Transcriptome-Based Identification of ABC Transporters in the Western Tarnished Plant Bug Lygus hesperus.</title>
        <authorList>
            <person name="Hull J.J."/>
            <person name="Chaney K."/>
            <person name="Geib S.M."/>
            <person name="Fabrick J.A."/>
            <person name="Brent C.S."/>
            <person name="Walsh D."/>
            <person name="Lavine L.C."/>
        </authorList>
    </citation>
    <scope>NUCLEOTIDE SEQUENCE</scope>
</reference>
<dbReference type="EMBL" id="GBHO01019555">
    <property type="protein sequence ID" value="JAG24049.1"/>
    <property type="molecule type" value="Transcribed_RNA"/>
</dbReference>
<dbReference type="InterPro" id="IPR002413">
    <property type="entry name" value="V5_allergen-like"/>
</dbReference>
<protein>
    <submittedName>
        <fullName evidence="3">Venom allergen 5</fullName>
    </submittedName>
</protein>
<feature type="chain" id="PRO_5015033908" evidence="1">
    <location>
        <begin position="17"/>
        <end position="363"/>
    </location>
</feature>
<evidence type="ECO:0000256" key="1">
    <source>
        <dbReference type="SAM" id="SignalP"/>
    </source>
</evidence>
<dbReference type="GO" id="GO:0005576">
    <property type="term" value="C:extracellular region"/>
    <property type="evidence" value="ECO:0007669"/>
    <property type="project" value="UniProtKB-SubCell"/>
</dbReference>
<accession>A0A0A9XVX0</accession>
<evidence type="ECO:0000259" key="2">
    <source>
        <dbReference type="SMART" id="SM00198"/>
    </source>
</evidence>
<dbReference type="InterPro" id="IPR014044">
    <property type="entry name" value="CAP_dom"/>
</dbReference>
<dbReference type="Gene3D" id="3.40.33.10">
    <property type="entry name" value="CAP"/>
    <property type="match status" value="1"/>
</dbReference>
<evidence type="ECO:0000313" key="4">
    <source>
        <dbReference type="EMBL" id="JAG61183.1"/>
    </source>
</evidence>
<feature type="non-terminal residue" evidence="3">
    <location>
        <position position="363"/>
    </location>
</feature>
<dbReference type="InterPro" id="IPR035940">
    <property type="entry name" value="CAP_sf"/>
</dbReference>
<evidence type="ECO:0000313" key="3">
    <source>
        <dbReference type="EMBL" id="JAG24049.1"/>
    </source>
</evidence>
<proteinExistence type="predicted"/>
<organism evidence="3">
    <name type="scientific">Lygus hesperus</name>
    <name type="common">Western plant bug</name>
    <dbReference type="NCBI Taxonomy" id="30085"/>
    <lineage>
        <taxon>Eukaryota</taxon>
        <taxon>Metazoa</taxon>
        <taxon>Ecdysozoa</taxon>
        <taxon>Arthropoda</taxon>
        <taxon>Hexapoda</taxon>
        <taxon>Insecta</taxon>
        <taxon>Pterygota</taxon>
        <taxon>Neoptera</taxon>
        <taxon>Paraneoptera</taxon>
        <taxon>Hemiptera</taxon>
        <taxon>Heteroptera</taxon>
        <taxon>Panheteroptera</taxon>
        <taxon>Cimicomorpha</taxon>
        <taxon>Miridae</taxon>
        <taxon>Mirini</taxon>
        <taxon>Lygus</taxon>
    </lineage>
</organism>
<dbReference type="Pfam" id="PF00188">
    <property type="entry name" value="CAP"/>
    <property type="match status" value="1"/>
</dbReference>
<dbReference type="PANTHER" id="PTHR10334">
    <property type="entry name" value="CYSTEINE-RICH SECRETORY PROTEIN-RELATED"/>
    <property type="match status" value="1"/>
</dbReference>
<dbReference type="EMBL" id="GBRD01004638">
    <property type="protein sequence ID" value="JAG61183.1"/>
    <property type="molecule type" value="Transcribed_RNA"/>
</dbReference>
<dbReference type="SMART" id="SM00198">
    <property type="entry name" value="SCP"/>
    <property type="match status" value="1"/>
</dbReference>
<reference evidence="3" key="2">
    <citation type="submission" date="2014-07" db="EMBL/GenBank/DDBJ databases">
        <authorList>
            <person name="Hull J."/>
        </authorList>
    </citation>
    <scope>NUCLEOTIDE SEQUENCE</scope>
</reference>
<dbReference type="AlphaFoldDB" id="A0A0A9XVX0"/>
<reference evidence="4" key="3">
    <citation type="submission" date="2014-09" db="EMBL/GenBank/DDBJ databases">
        <authorList>
            <person name="Magalhaes I.L.F."/>
            <person name="Oliveira U."/>
            <person name="Santos F.R."/>
            <person name="Vidigal T.H.D.A."/>
            <person name="Brescovit A.D."/>
            <person name="Santos A.J."/>
        </authorList>
    </citation>
    <scope>NUCLEOTIDE SEQUENCE</scope>
</reference>
<gene>
    <name evidence="3" type="primary">VA5_8</name>
    <name evidence="3" type="ORF">CM83_99176</name>
</gene>
<dbReference type="SUPFAM" id="SSF55797">
    <property type="entry name" value="PR-1-like"/>
    <property type="match status" value="1"/>
</dbReference>